<name>A0A0F9TIH0_9ZZZZ</name>
<dbReference type="SUPFAM" id="SSF64496">
    <property type="entry name" value="DNA-binding domain of intron-encoded endonucleases"/>
    <property type="match status" value="1"/>
</dbReference>
<gene>
    <name evidence="1" type="ORF">LCGC14_0387390</name>
</gene>
<organism evidence="1">
    <name type="scientific">marine sediment metagenome</name>
    <dbReference type="NCBI Taxonomy" id="412755"/>
    <lineage>
        <taxon>unclassified sequences</taxon>
        <taxon>metagenomes</taxon>
        <taxon>ecological metagenomes</taxon>
    </lineage>
</organism>
<proteinExistence type="predicted"/>
<accession>A0A0F9TIH0</accession>
<dbReference type="Gene3D" id="1.10.10.10">
    <property type="entry name" value="Winged helix-like DNA-binding domain superfamily/Winged helix DNA-binding domain"/>
    <property type="match status" value="1"/>
</dbReference>
<reference evidence="1" key="1">
    <citation type="journal article" date="2015" name="Nature">
        <title>Complex archaea that bridge the gap between prokaryotes and eukaryotes.</title>
        <authorList>
            <person name="Spang A."/>
            <person name="Saw J.H."/>
            <person name="Jorgensen S.L."/>
            <person name="Zaremba-Niedzwiedzka K."/>
            <person name="Martijn J."/>
            <person name="Lind A.E."/>
            <person name="van Eijk R."/>
            <person name="Schleper C."/>
            <person name="Guy L."/>
            <person name="Ettema T.J."/>
        </authorList>
    </citation>
    <scope>NUCLEOTIDE SEQUENCE</scope>
</reference>
<comment type="caution">
    <text evidence="1">The sequence shown here is derived from an EMBL/GenBank/DDBJ whole genome shotgun (WGS) entry which is preliminary data.</text>
</comment>
<evidence type="ECO:0000313" key="1">
    <source>
        <dbReference type="EMBL" id="KKN74697.1"/>
    </source>
</evidence>
<dbReference type="InterPro" id="IPR003647">
    <property type="entry name" value="Intron_nuc_1_rpt"/>
</dbReference>
<dbReference type="AlphaFoldDB" id="A0A0F9TIH0"/>
<sequence>MERCKKTGRVLPTYSLGELHSRFLDNEIFLSIYNNWVNEGYKYYDKPSIDRIDNAEGYTMDNIQVLTWQDNRQKGDIENSHVTTQVVQSSMDGLRLAVFPSIKEAVKATGCHQGLISACCLGQRNQTGGYKWHYGNYKRK</sequence>
<protein>
    <submittedName>
        <fullName evidence="1">Uncharacterized protein</fullName>
    </submittedName>
</protein>
<dbReference type="InterPro" id="IPR036388">
    <property type="entry name" value="WH-like_DNA-bd_sf"/>
</dbReference>
<dbReference type="EMBL" id="LAZR01000321">
    <property type="protein sequence ID" value="KKN74697.1"/>
    <property type="molecule type" value="Genomic_DNA"/>
</dbReference>
<dbReference type="SMART" id="SM00497">
    <property type="entry name" value="IENR1"/>
    <property type="match status" value="1"/>
</dbReference>